<evidence type="ECO:0000313" key="3">
    <source>
        <dbReference type="Proteomes" id="UP001595555"/>
    </source>
</evidence>
<dbReference type="Pfam" id="PF02557">
    <property type="entry name" value="VanY"/>
    <property type="match status" value="1"/>
</dbReference>
<dbReference type="PANTHER" id="PTHR34385">
    <property type="entry name" value="D-ALANYL-D-ALANINE CARBOXYPEPTIDASE"/>
    <property type="match status" value="1"/>
</dbReference>
<evidence type="ECO:0000259" key="1">
    <source>
        <dbReference type="Pfam" id="PF02557"/>
    </source>
</evidence>
<sequence length="224" mass="25427">MKQLLLGLDERELVELPQLHCRVHSAIAAPLLALQTRAAVAGFELRIASSYRSFERQRLIWNNKALGLRPVLDSQGAPLDVTCMSERELVFAILRWSALPGASRHHWGTDVDVYDGSRMAPDYQLQLTVAETQGDGPFAEFHRWLNEELQTEGCDFFRPYAVDRGGIAPEPWHLSYAPLANQLARQFNEELLREQLLATDLQLKTTVLDNLAEIYQRFIAIADE</sequence>
<dbReference type="Gene3D" id="3.30.1380.10">
    <property type="match status" value="1"/>
</dbReference>
<organism evidence="2 3">
    <name type="scientific">Cellvibrio fontiphilus</name>
    <dbReference type="NCBI Taxonomy" id="1815559"/>
    <lineage>
        <taxon>Bacteria</taxon>
        <taxon>Pseudomonadati</taxon>
        <taxon>Pseudomonadota</taxon>
        <taxon>Gammaproteobacteria</taxon>
        <taxon>Cellvibrionales</taxon>
        <taxon>Cellvibrionaceae</taxon>
        <taxon>Cellvibrio</taxon>
    </lineage>
</organism>
<dbReference type="Proteomes" id="UP001595555">
    <property type="component" value="Unassembled WGS sequence"/>
</dbReference>
<dbReference type="InterPro" id="IPR003709">
    <property type="entry name" value="VanY-like_core_dom"/>
</dbReference>
<comment type="caution">
    <text evidence="2">The sequence shown here is derived from an EMBL/GenBank/DDBJ whole genome shotgun (WGS) entry which is preliminary data.</text>
</comment>
<name>A0ABV7FH25_9GAMM</name>
<dbReference type="PANTHER" id="PTHR34385:SF1">
    <property type="entry name" value="PEPTIDOGLYCAN L-ALANYL-D-GLUTAMATE ENDOPEPTIDASE CWLK"/>
    <property type="match status" value="1"/>
</dbReference>
<dbReference type="InterPro" id="IPR052179">
    <property type="entry name" value="DD-CPase-like"/>
</dbReference>
<dbReference type="SUPFAM" id="SSF55166">
    <property type="entry name" value="Hedgehog/DD-peptidase"/>
    <property type="match status" value="1"/>
</dbReference>
<accession>A0ABV7FH25</accession>
<gene>
    <name evidence="2" type="ORF">ACFODX_09410</name>
</gene>
<evidence type="ECO:0000313" key="2">
    <source>
        <dbReference type="EMBL" id="MFC3115772.1"/>
    </source>
</evidence>
<dbReference type="CDD" id="cd14847">
    <property type="entry name" value="DD-carboxypeptidase_like"/>
    <property type="match status" value="1"/>
</dbReference>
<proteinExistence type="predicted"/>
<dbReference type="RefSeq" id="WP_378118413.1">
    <property type="nucleotide sequence ID" value="NZ_JBHRTF010000004.1"/>
</dbReference>
<keyword evidence="3" id="KW-1185">Reference proteome</keyword>
<dbReference type="InterPro" id="IPR009045">
    <property type="entry name" value="Zn_M74/Hedgehog-like"/>
</dbReference>
<protein>
    <submittedName>
        <fullName evidence="2">M15 family metallopeptidase</fullName>
    </submittedName>
</protein>
<feature type="domain" description="D-alanyl-D-alanine carboxypeptidase-like core" evidence="1">
    <location>
        <begin position="22"/>
        <end position="178"/>
    </location>
</feature>
<reference evidence="3" key="1">
    <citation type="journal article" date="2019" name="Int. J. Syst. Evol. Microbiol.">
        <title>The Global Catalogue of Microorganisms (GCM) 10K type strain sequencing project: providing services to taxonomists for standard genome sequencing and annotation.</title>
        <authorList>
            <consortium name="The Broad Institute Genomics Platform"/>
            <consortium name="The Broad Institute Genome Sequencing Center for Infectious Disease"/>
            <person name="Wu L."/>
            <person name="Ma J."/>
        </authorList>
    </citation>
    <scope>NUCLEOTIDE SEQUENCE [LARGE SCALE GENOMIC DNA]</scope>
    <source>
        <strain evidence="3">KCTC 52237</strain>
    </source>
</reference>
<dbReference type="EMBL" id="JBHRTF010000004">
    <property type="protein sequence ID" value="MFC3115772.1"/>
    <property type="molecule type" value="Genomic_DNA"/>
</dbReference>